<protein>
    <submittedName>
        <fullName evidence="4">BNR/Asp-box repeat domain protein</fullName>
    </submittedName>
</protein>
<dbReference type="SUPFAM" id="SSF110296">
    <property type="entry name" value="Oligoxyloglucan reducing end-specific cellobiohydrolase"/>
    <property type="match status" value="1"/>
</dbReference>
<organism evidence="4 5">
    <name type="scientific">Microscilla marina ATCC 23134</name>
    <dbReference type="NCBI Taxonomy" id="313606"/>
    <lineage>
        <taxon>Bacteria</taxon>
        <taxon>Pseudomonadati</taxon>
        <taxon>Bacteroidota</taxon>
        <taxon>Cytophagia</taxon>
        <taxon>Cytophagales</taxon>
        <taxon>Microscillaceae</taxon>
        <taxon>Microscilla</taxon>
    </lineage>
</organism>
<sequence length="931" mass="104776">MQKNYTKPWKTTKFYLLTLWWVAGCMGFAGAQEFPSKNVMKAAVKRKVQMRQTSYLKEYPIRNIGPKIMGGRVVDIEGSRKNAKTYYVAYASGGVFKTTDNGNSFRPVFDHQARLTIGDIALAPSNENIVWVGTGENNSSRSSYSGYGVYKSVDAGKTWQNMGLPNTQHIGRIIVHPTNPNIVWVAALGALYSKNKDRGVYKTTDGGNTWKKTLYVNDESGIIDLAVQPGNPQVLVAASWEKARRAWSFKENGVGSGVYTSTDGGNTWAKTTKGLPKAEYIGRMGFDFCQSKPNVVYMVLDNQEELKRKKKAPKLSISFAQLRTMSAVDFDKLNNQELNKFLRAKRYPRRYKAANVKAAIKAGEYQPKALTTYFKNANDELLNATVRGIEVYRSNDAGKSWKKVNAQDMNRVFNTYGYYFGQIRVDPNNPETVYTFGVPCLKSTNGGKTWKQIAAKAHSDHQAMWINPKDSDHILLGNDGGVYSSYNGGKFFRHVNNVAAGQFYTVHVDMEKPYNVYGGLQDNGTYVGSSRPDEDARWKRLFGGDGMFVSVDPRNIKRVYVGFQYGNYYRKNQWSARGKRITPSHELGEKPLRFNWRTPLMMSKFNPDILYIGAQKVYKSIDQGKHWEAISGDLTKNKPNKNIPYSTITCIEQSPLSFNTLYVGTDDGNLQLTRNGGGSWQLISANLPANLWVSSVFPSPHEKATVFVALTGYRNDDFQAYMYKSTNYGKTWVKVSGDLPNEAVNRLIQDPVNPAVLYVGTDQGAYVSLNRGKNWHLIVNNFPNVATYDMLVHPRDNELVLATHGRSMFVMDVKPLQQLKGKTNAAVVAFAPQPVYYSRAWGKKYASYVEAYEPKVSLMYYIGKSTKNNVKIEVVDKNGAVVRKIKGKAAQGFYRYQWDLKTNKGAYVKRGKYTLKFSNGKTTAKVAFEVK</sequence>
<proteinExistence type="predicted"/>
<dbReference type="SUPFAM" id="SSF50939">
    <property type="entry name" value="Sialidases"/>
    <property type="match status" value="2"/>
</dbReference>
<dbReference type="InterPro" id="IPR031778">
    <property type="entry name" value="Sortilin_N"/>
</dbReference>
<dbReference type="Pfam" id="PF13860">
    <property type="entry name" value="FlgD_ig"/>
    <property type="match status" value="1"/>
</dbReference>
<feature type="domain" description="Sortilin N-terminal" evidence="3">
    <location>
        <begin position="722"/>
        <end position="845"/>
    </location>
</feature>
<dbReference type="Pfam" id="PF15902">
    <property type="entry name" value="Sortilin-Vps10"/>
    <property type="match status" value="3"/>
</dbReference>
<dbReference type="Proteomes" id="UP000004095">
    <property type="component" value="Unassembled WGS sequence"/>
</dbReference>
<keyword evidence="1" id="KW-0677">Repeat</keyword>
<comment type="caution">
    <text evidence="4">The sequence shown here is derived from an EMBL/GenBank/DDBJ whole genome shotgun (WGS) entry which is preliminary data.</text>
</comment>
<gene>
    <name evidence="4" type="ORF">M23134_02110</name>
</gene>
<dbReference type="AlphaFoldDB" id="A1ZCS9"/>
<evidence type="ECO:0000259" key="3">
    <source>
        <dbReference type="Pfam" id="PF15902"/>
    </source>
</evidence>
<dbReference type="InterPro" id="IPR015943">
    <property type="entry name" value="WD40/YVTN_repeat-like_dom_sf"/>
</dbReference>
<dbReference type="CDD" id="cd15482">
    <property type="entry name" value="Sialidase_non-viral"/>
    <property type="match status" value="1"/>
</dbReference>
<feature type="domain" description="Sortilin N-terminal" evidence="3">
    <location>
        <begin position="149"/>
        <end position="329"/>
    </location>
</feature>
<dbReference type="OrthoDB" id="9757809at2"/>
<accession>A1ZCS9</accession>
<dbReference type="PANTHER" id="PTHR12106">
    <property type="entry name" value="SORTILIN RELATED"/>
    <property type="match status" value="1"/>
</dbReference>
<dbReference type="InterPro" id="IPR036278">
    <property type="entry name" value="Sialidase_sf"/>
</dbReference>
<dbReference type="eggNOG" id="COG4447">
    <property type="taxonomic scope" value="Bacteria"/>
</dbReference>
<dbReference type="InterPro" id="IPR025965">
    <property type="entry name" value="FlgD/Vpr_Ig-like"/>
</dbReference>
<evidence type="ECO:0000313" key="5">
    <source>
        <dbReference type="Proteomes" id="UP000004095"/>
    </source>
</evidence>
<dbReference type="EMBL" id="AAWS01000001">
    <property type="protein sequence ID" value="EAY32081.1"/>
    <property type="molecule type" value="Genomic_DNA"/>
</dbReference>
<dbReference type="PROSITE" id="PS51257">
    <property type="entry name" value="PROKAR_LIPOPROTEIN"/>
    <property type="match status" value="1"/>
</dbReference>
<dbReference type="InterPro" id="IPR050310">
    <property type="entry name" value="VPS10-sortilin"/>
</dbReference>
<keyword evidence="5" id="KW-1185">Reference proteome</keyword>
<reference evidence="4 5" key="1">
    <citation type="submission" date="2007-01" db="EMBL/GenBank/DDBJ databases">
        <authorList>
            <person name="Haygood M."/>
            <person name="Podell S."/>
            <person name="Anderson C."/>
            <person name="Hopkinson B."/>
            <person name="Roe K."/>
            <person name="Barbeau K."/>
            <person name="Gaasterland T."/>
            <person name="Ferriera S."/>
            <person name="Johnson J."/>
            <person name="Kravitz S."/>
            <person name="Beeson K."/>
            <person name="Sutton G."/>
            <person name="Rogers Y.-H."/>
            <person name="Friedman R."/>
            <person name="Frazier M."/>
            <person name="Venter J.C."/>
        </authorList>
    </citation>
    <scope>NUCLEOTIDE SEQUENCE [LARGE SCALE GENOMIC DNA]</scope>
    <source>
        <strain evidence="4 5">ATCC 23134</strain>
    </source>
</reference>
<dbReference type="RefSeq" id="WP_002693048.1">
    <property type="nucleotide sequence ID" value="NZ_AAWS01000001.1"/>
</dbReference>
<dbReference type="PANTHER" id="PTHR12106:SF27">
    <property type="entry name" value="SORTILIN-RELATED RECEPTOR"/>
    <property type="match status" value="1"/>
</dbReference>
<feature type="domain" description="FlgD/Vpr Ig-like" evidence="2">
    <location>
        <begin position="865"/>
        <end position="918"/>
    </location>
</feature>
<evidence type="ECO:0000256" key="1">
    <source>
        <dbReference type="ARBA" id="ARBA00022737"/>
    </source>
</evidence>
<feature type="domain" description="Sortilin N-terminal" evidence="3">
    <location>
        <begin position="390"/>
        <end position="501"/>
    </location>
</feature>
<dbReference type="Gene3D" id="2.130.10.10">
    <property type="entry name" value="YVTN repeat-like/Quinoprotein amine dehydrogenase"/>
    <property type="match status" value="5"/>
</dbReference>
<name>A1ZCS9_MICM2</name>
<evidence type="ECO:0000259" key="2">
    <source>
        <dbReference type="Pfam" id="PF13860"/>
    </source>
</evidence>
<dbReference type="Gene3D" id="2.60.40.4070">
    <property type="match status" value="1"/>
</dbReference>
<evidence type="ECO:0000313" key="4">
    <source>
        <dbReference type="EMBL" id="EAY32081.1"/>
    </source>
</evidence>